<dbReference type="EMBL" id="FOUZ01000037">
    <property type="protein sequence ID" value="SFN74850.1"/>
    <property type="molecule type" value="Genomic_DNA"/>
</dbReference>
<keyword evidence="1" id="KW-1133">Transmembrane helix</keyword>
<evidence type="ECO:0000313" key="2">
    <source>
        <dbReference type="EMBL" id="SFN74850.1"/>
    </source>
</evidence>
<organism evidence="2 3">
    <name type="scientific">Algoriella xinjiangensis</name>
    <dbReference type="NCBI Taxonomy" id="684065"/>
    <lineage>
        <taxon>Bacteria</taxon>
        <taxon>Pseudomonadati</taxon>
        <taxon>Bacteroidota</taxon>
        <taxon>Flavobacteriia</taxon>
        <taxon>Flavobacteriales</taxon>
        <taxon>Weeksellaceae</taxon>
        <taxon>Algoriella</taxon>
    </lineage>
</organism>
<evidence type="ECO:0000313" key="3">
    <source>
        <dbReference type="Proteomes" id="UP000199149"/>
    </source>
</evidence>
<protein>
    <submittedName>
        <fullName evidence="2">Uncharacterized protein</fullName>
    </submittedName>
</protein>
<dbReference type="STRING" id="684065.SAMN05421738_1373"/>
<gene>
    <name evidence="2" type="ORF">SAMN05421738_1373</name>
</gene>
<keyword evidence="1" id="KW-0472">Membrane</keyword>
<dbReference type="Proteomes" id="UP000199149">
    <property type="component" value="Unassembled WGS sequence"/>
</dbReference>
<dbReference type="AlphaFoldDB" id="A0A1I5BJM1"/>
<evidence type="ECO:0000256" key="1">
    <source>
        <dbReference type="SAM" id="Phobius"/>
    </source>
</evidence>
<keyword evidence="3" id="KW-1185">Reference proteome</keyword>
<proteinExistence type="predicted"/>
<feature type="transmembrane region" description="Helical" evidence="1">
    <location>
        <begin position="16"/>
        <end position="34"/>
    </location>
</feature>
<sequence length="68" mass="7833">MKDIRLCKLLFNKKSIILISICLFLNGITIGAYASIGGNINFIFLFVAIYTPYLFLYKRIKNNVIELQ</sequence>
<name>A0A1I5BJM1_9FLAO</name>
<accession>A0A1I5BJM1</accession>
<keyword evidence="1" id="KW-0812">Transmembrane</keyword>
<reference evidence="3" key="1">
    <citation type="submission" date="2016-10" db="EMBL/GenBank/DDBJ databases">
        <authorList>
            <person name="Varghese N."/>
            <person name="Submissions S."/>
        </authorList>
    </citation>
    <scope>NUCLEOTIDE SEQUENCE [LARGE SCALE GENOMIC DNA]</scope>
    <source>
        <strain evidence="3">XJ109</strain>
    </source>
</reference>
<feature type="transmembrane region" description="Helical" evidence="1">
    <location>
        <begin position="40"/>
        <end position="57"/>
    </location>
</feature>